<evidence type="ECO:0000313" key="2">
    <source>
        <dbReference type="Proteomes" id="UP000572953"/>
    </source>
</evidence>
<dbReference type="Proteomes" id="UP000572953">
    <property type="component" value="Unassembled WGS sequence"/>
</dbReference>
<reference evidence="1 2" key="1">
    <citation type="submission" date="2018-10" db="EMBL/GenBank/DDBJ databases">
        <title>Iterative Subtractive Binning of Freshwater Chronoseries Metagenomes Recovers Nearly Complete Genomes from over Four Hundred Novel Species.</title>
        <authorList>
            <person name="Rodriguez-R L.M."/>
            <person name="Tsementzi D."/>
            <person name="Luo C."/>
            <person name="Konstantinidis K.T."/>
        </authorList>
    </citation>
    <scope>NUCLEOTIDE SEQUENCE [LARGE SCALE GENOMIC DNA]</scope>
    <source>
        <strain evidence="1">WB7_2B_003</strain>
    </source>
</reference>
<protein>
    <submittedName>
        <fullName evidence="1">DUF1178 family protein</fullName>
    </submittedName>
</protein>
<dbReference type="PIRSF" id="PIRSF032131">
    <property type="entry name" value="UCP032131"/>
    <property type="match status" value="1"/>
</dbReference>
<dbReference type="Pfam" id="PF06676">
    <property type="entry name" value="DUF1178"/>
    <property type="match status" value="1"/>
</dbReference>
<sequence length="144" mass="16528">MIKYNLECSCGENFESWFQNSNEYEKLLKKNLITCYVCGSSKTVKKSLMAPSIATSKSSSTEKDSEQKKEFLKNVKSKIRELNDYVAKNAEYVGDNFVSEVRSIHYDKKKKRNIYGNATFEETKELQEEGIDVATIPWAPKENA</sequence>
<name>A0A845S671_9PROT</name>
<dbReference type="InterPro" id="IPR009562">
    <property type="entry name" value="DUF1178"/>
</dbReference>
<dbReference type="EMBL" id="RGGN01000152">
    <property type="protein sequence ID" value="NCU63190.1"/>
    <property type="molecule type" value="Genomic_DNA"/>
</dbReference>
<gene>
    <name evidence="1" type="ORF">EBV78_03810</name>
</gene>
<dbReference type="AlphaFoldDB" id="A0A845S671"/>
<organism evidence="1 2">
    <name type="scientific">Candidatus Fonsibacter lacus</name>
    <dbReference type="NCBI Taxonomy" id="2576439"/>
    <lineage>
        <taxon>Bacteria</taxon>
        <taxon>Pseudomonadati</taxon>
        <taxon>Pseudomonadota</taxon>
        <taxon>Alphaproteobacteria</taxon>
        <taxon>Candidatus Pelagibacterales</taxon>
        <taxon>Candidatus Pelagibacterales incertae sedis</taxon>
        <taxon>Candidatus Fonsibacter</taxon>
    </lineage>
</organism>
<accession>A0A845S671</accession>
<proteinExistence type="predicted"/>
<comment type="caution">
    <text evidence="1">The sequence shown here is derived from an EMBL/GenBank/DDBJ whole genome shotgun (WGS) entry which is preliminary data.</text>
</comment>
<evidence type="ECO:0000313" key="1">
    <source>
        <dbReference type="EMBL" id="NCU63190.1"/>
    </source>
</evidence>